<keyword evidence="2" id="KW-1185">Reference proteome</keyword>
<evidence type="ECO:0000313" key="2">
    <source>
        <dbReference type="Proteomes" id="UP000236742"/>
    </source>
</evidence>
<name>A0A1H5UYU5_9RHOB</name>
<evidence type="ECO:0000313" key="1">
    <source>
        <dbReference type="EMBL" id="SEF79621.1"/>
    </source>
</evidence>
<reference evidence="1 2" key="1">
    <citation type="submission" date="2016-10" db="EMBL/GenBank/DDBJ databases">
        <authorList>
            <person name="de Groot N.N."/>
        </authorList>
    </citation>
    <scope>NUCLEOTIDE SEQUENCE [LARGE SCALE GENOMIC DNA]</scope>
    <source>
        <strain evidence="1 2">DSM 23413</strain>
    </source>
</reference>
<accession>A0A1H5UYU5</accession>
<organism evidence="1 2">
    <name type="scientific">Jhaorihella thermophila</name>
    <dbReference type="NCBI Taxonomy" id="488547"/>
    <lineage>
        <taxon>Bacteria</taxon>
        <taxon>Pseudomonadati</taxon>
        <taxon>Pseudomonadota</taxon>
        <taxon>Alphaproteobacteria</taxon>
        <taxon>Rhodobacterales</taxon>
        <taxon>Paracoccaceae</taxon>
        <taxon>Jhaorihella</taxon>
    </lineage>
</organism>
<sequence length="116" mass="12355">MLRTVTIFVENPSGTGQTAAMPFLRLIALFAVTALISACQEEETSVPPPSQDCICARACGIPVVSNSHWVNAQGQAVALGYCPPLHDEILYENRARCQCAQPVPGLGTLPQSAPNY</sequence>
<dbReference type="Proteomes" id="UP000236742">
    <property type="component" value="Unassembled WGS sequence"/>
</dbReference>
<dbReference type="AlphaFoldDB" id="A0A1H5UYU5"/>
<gene>
    <name evidence="1" type="ORF">SAMN05421751_1059</name>
</gene>
<proteinExistence type="predicted"/>
<protein>
    <submittedName>
        <fullName evidence="1">Uncharacterized protein</fullName>
    </submittedName>
</protein>
<dbReference type="EMBL" id="FNVD01000005">
    <property type="protein sequence ID" value="SEF79621.1"/>
    <property type="molecule type" value="Genomic_DNA"/>
</dbReference>